<feature type="region of interest" description="Disordered" evidence="1">
    <location>
        <begin position="165"/>
        <end position="187"/>
    </location>
</feature>
<proteinExistence type="predicted"/>
<protein>
    <submittedName>
        <fullName evidence="2">Uncharacterized protein</fullName>
    </submittedName>
</protein>
<keyword evidence="3" id="KW-1185">Reference proteome</keyword>
<dbReference type="RefSeq" id="WP_169345388.1">
    <property type="nucleotide sequence ID" value="NZ_JABBJJ010000056.1"/>
</dbReference>
<dbReference type="EMBL" id="JABBJJ010000056">
    <property type="protein sequence ID" value="NMO16092.1"/>
    <property type="molecule type" value="Genomic_DNA"/>
</dbReference>
<accession>A0A848LCY4</accession>
<sequence>MRFDIPLIRKQLASVPVTSPYPHDLAVAIICDTFRMANVRPPSRQDWAALEDHANSPLWREQVGMLAHVLASSSLRETTAQVLVKSANATDILQRFFANIAPLTAEMVRSNAFRQEEFLRKWAHVVGGEVKDESPSQSTQRLNQLDYRKAQQEMVRAEEIRRKEAEQREKMLAEAARREAEARGWRE</sequence>
<reference evidence="2 3" key="1">
    <citation type="submission" date="2020-04" db="EMBL/GenBank/DDBJ databases">
        <title>Draft genome of Pyxidicoccus fallax type strain.</title>
        <authorList>
            <person name="Whitworth D.E."/>
        </authorList>
    </citation>
    <scope>NUCLEOTIDE SEQUENCE [LARGE SCALE GENOMIC DNA]</scope>
    <source>
        <strain evidence="2 3">DSM 14698</strain>
    </source>
</reference>
<name>A0A848LCY4_9BACT</name>
<evidence type="ECO:0000256" key="1">
    <source>
        <dbReference type="SAM" id="MobiDB-lite"/>
    </source>
</evidence>
<gene>
    <name evidence="2" type="ORF">HG543_14705</name>
</gene>
<evidence type="ECO:0000313" key="3">
    <source>
        <dbReference type="Proteomes" id="UP000518300"/>
    </source>
</evidence>
<dbReference type="Proteomes" id="UP000518300">
    <property type="component" value="Unassembled WGS sequence"/>
</dbReference>
<organism evidence="2 3">
    <name type="scientific">Pyxidicoccus fallax</name>
    <dbReference type="NCBI Taxonomy" id="394095"/>
    <lineage>
        <taxon>Bacteria</taxon>
        <taxon>Pseudomonadati</taxon>
        <taxon>Myxococcota</taxon>
        <taxon>Myxococcia</taxon>
        <taxon>Myxococcales</taxon>
        <taxon>Cystobacterineae</taxon>
        <taxon>Myxococcaceae</taxon>
        <taxon>Pyxidicoccus</taxon>
    </lineage>
</organism>
<evidence type="ECO:0000313" key="2">
    <source>
        <dbReference type="EMBL" id="NMO16092.1"/>
    </source>
</evidence>
<dbReference type="AlphaFoldDB" id="A0A848LCY4"/>
<comment type="caution">
    <text evidence="2">The sequence shown here is derived from an EMBL/GenBank/DDBJ whole genome shotgun (WGS) entry which is preliminary data.</text>
</comment>